<dbReference type="Proteomes" id="UP001254848">
    <property type="component" value="Unassembled WGS sequence"/>
</dbReference>
<name>A0ABU3NU76_9FIRM</name>
<gene>
    <name evidence="2" type="ORF">Q4T40_03825</name>
</gene>
<comment type="caution">
    <text evidence="2">The sequence shown here is derived from an EMBL/GenBank/DDBJ whole genome shotgun (WGS) entry which is preliminary data.</text>
</comment>
<feature type="domain" description="IrrE N-terminal-like" evidence="1">
    <location>
        <begin position="25"/>
        <end position="140"/>
    </location>
</feature>
<dbReference type="Pfam" id="PF06114">
    <property type="entry name" value="Peptidase_M78"/>
    <property type="match status" value="1"/>
</dbReference>
<reference evidence="2 3" key="1">
    <citation type="submission" date="2023-07" db="EMBL/GenBank/DDBJ databases">
        <title>The novel representative of Negativicutes class, Anaeroselena agilis gen. nov. sp. nov.</title>
        <authorList>
            <person name="Prokofeva M.I."/>
            <person name="Elcheninov A.G."/>
            <person name="Klyukina A."/>
            <person name="Kublanov I.V."/>
            <person name="Frolov E.N."/>
            <person name="Podosokorskaya O.A."/>
        </authorList>
    </citation>
    <scope>NUCLEOTIDE SEQUENCE [LARGE SCALE GENOMIC DNA]</scope>
    <source>
        <strain evidence="2 3">4137-cl</strain>
    </source>
</reference>
<dbReference type="RefSeq" id="WP_413778917.1">
    <property type="nucleotide sequence ID" value="NZ_JAUOZS010000001.1"/>
</dbReference>
<dbReference type="EMBL" id="JAUOZS010000001">
    <property type="protein sequence ID" value="MDT8900369.1"/>
    <property type="molecule type" value="Genomic_DNA"/>
</dbReference>
<proteinExistence type="predicted"/>
<evidence type="ECO:0000259" key="1">
    <source>
        <dbReference type="Pfam" id="PF06114"/>
    </source>
</evidence>
<accession>A0ABU3NU76</accession>
<evidence type="ECO:0000313" key="3">
    <source>
        <dbReference type="Proteomes" id="UP001254848"/>
    </source>
</evidence>
<organism evidence="2 3">
    <name type="scientific">Anaeroselena agilis</name>
    <dbReference type="NCBI Taxonomy" id="3063788"/>
    <lineage>
        <taxon>Bacteria</taxon>
        <taxon>Bacillati</taxon>
        <taxon>Bacillota</taxon>
        <taxon>Negativicutes</taxon>
        <taxon>Acetonemataceae</taxon>
        <taxon>Anaeroselena</taxon>
    </lineage>
</organism>
<evidence type="ECO:0000313" key="2">
    <source>
        <dbReference type="EMBL" id="MDT8900369.1"/>
    </source>
</evidence>
<protein>
    <submittedName>
        <fullName evidence="2">ImmA/IrrE family metallo-endopeptidase</fullName>
    </submittedName>
</protein>
<dbReference type="Gene3D" id="1.10.10.2910">
    <property type="match status" value="1"/>
</dbReference>
<keyword evidence="3" id="KW-1185">Reference proteome</keyword>
<sequence length="176" mass="20270">MDNIIRHADGLVRRFKTRNPFEIADNLNVLVRYGDFEHLKGFYKYICRNRFIAISSRSDETEQKIVCSHELGHDQLHRSQAKAGLMSDYDIYNTIDVYELEANYFAAQLLIDSSAFLDCASKQYTYAQIAAELKVHEELVIIKGIILNRQGYNLNIPFVPASDYLGESKNTYSLCE</sequence>
<dbReference type="InterPro" id="IPR010359">
    <property type="entry name" value="IrrE_HExxH"/>
</dbReference>